<sequence length="421" mass="48260">MKRKDIFYKTKKNIIIISVTIVFLCLFIFTVITKTLYSSRLFNDVDRQILQQKDMLERISPNSINSNEGNILDEKGPSKSPRIPPNIIVIVYERGNIDFISPNAYFNITSLPDLAKIEKNKISVIEHNGYTFRCTSFDNKQYNMQVFINVNSELKSMKQLTNAIVISLIVLIIIAIILSAYLASRIIKPVREAYNKQVFFVQDASHEMRTPLAVIKGKLELLANSWGDTIDTHFEHISKMMSEVRSLEKLNSDLLLLSKEDVDSSINITEVNLNDFIEDLSDFYEDLADMQDKKFYVNKTKDNIKLQWDYNKIRRATIILIENAFKYTSSKGEITLTFEDINKSILIRVKDNGIGIKDEDKNRIFDRFFRSSDVRGKNINGSGIGLSLLKSICKTLEIGIKVGSQYGKGTEFILNVPKVMK</sequence>
<dbReference type="RefSeq" id="WP_090038758.1">
    <property type="nucleotide sequence ID" value="NZ_FOKI01000004.1"/>
</dbReference>
<evidence type="ECO:0000256" key="6">
    <source>
        <dbReference type="ARBA" id="ARBA00022777"/>
    </source>
</evidence>
<dbReference type="GO" id="GO:0005886">
    <property type="term" value="C:plasma membrane"/>
    <property type="evidence" value="ECO:0007669"/>
    <property type="project" value="TreeGrafter"/>
</dbReference>
<comment type="subcellular location">
    <subcellularLocation>
        <location evidence="2">Membrane</location>
    </subcellularLocation>
</comment>
<dbReference type="Pfam" id="PF02518">
    <property type="entry name" value="HATPase_c"/>
    <property type="match status" value="1"/>
</dbReference>
<dbReference type="InterPro" id="IPR036097">
    <property type="entry name" value="HisK_dim/P_sf"/>
</dbReference>
<dbReference type="InterPro" id="IPR003594">
    <property type="entry name" value="HATPase_dom"/>
</dbReference>
<keyword evidence="11" id="KW-1185">Reference proteome</keyword>
<dbReference type="InterPro" id="IPR004358">
    <property type="entry name" value="Sig_transdc_His_kin-like_C"/>
</dbReference>
<gene>
    <name evidence="10" type="ORF">SAMN04488528_10043</name>
</gene>
<dbReference type="SMART" id="SM00387">
    <property type="entry name" value="HATPase_c"/>
    <property type="match status" value="1"/>
</dbReference>
<dbReference type="CDD" id="cd00082">
    <property type="entry name" value="HisKA"/>
    <property type="match status" value="1"/>
</dbReference>
<evidence type="ECO:0000256" key="5">
    <source>
        <dbReference type="ARBA" id="ARBA00022679"/>
    </source>
</evidence>
<dbReference type="PRINTS" id="PR00344">
    <property type="entry name" value="BCTRLSENSOR"/>
</dbReference>
<evidence type="ECO:0000256" key="7">
    <source>
        <dbReference type="ARBA" id="ARBA00023012"/>
    </source>
</evidence>
<dbReference type="InterPro" id="IPR003661">
    <property type="entry name" value="HisK_dim/P_dom"/>
</dbReference>
<dbReference type="AlphaFoldDB" id="A0A1I0W2X4"/>
<keyword evidence="8" id="KW-0812">Transmembrane</keyword>
<dbReference type="InterPro" id="IPR036890">
    <property type="entry name" value="HATPase_C_sf"/>
</dbReference>
<dbReference type="Pfam" id="PF00512">
    <property type="entry name" value="HisKA"/>
    <property type="match status" value="1"/>
</dbReference>
<feature type="domain" description="Histidine kinase" evidence="9">
    <location>
        <begin position="203"/>
        <end position="420"/>
    </location>
</feature>
<organism evidence="10 11">
    <name type="scientific">Clostridium frigidicarnis</name>
    <dbReference type="NCBI Taxonomy" id="84698"/>
    <lineage>
        <taxon>Bacteria</taxon>
        <taxon>Bacillati</taxon>
        <taxon>Bacillota</taxon>
        <taxon>Clostridia</taxon>
        <taxon>Eubacteriales</taxon>
        <taxon>Clostridiaceae</taxon>
        <taxon>Clostridium</taxon>
    </lineage>
</organism>
<dbReference type="PANTHER" id="PTHR45453">
    <property type="entry name" value="PHOSPHATE REGULON SENSOR PROTEIN PHOR"/>
    <property type="match status" value="1"/>
</dbReference>
<accession>A0A1I0W2X4</accession>
<dbReference type="PANTHER" id="PTHR45453:SF1">
    <property type="entry name" value="PHOSPHATE REGULON SENSOR PROTEIN PHOR"/>
    <property type="match status" value="1"/>
</dbReference>
<proteinExistence type="predicted"/>
<evidence type="ECO:0000256" key="3">
    <source>
        <dbReference type="ARBA" id="ARBA00012438"/>
    </source>
</evidence>
<keyword evidence="8" id="KW-1133">Transmembrane helix</keyword>
<evidence type="ECO:0000256" key="4">
    <source>
        <dbReference type="ARBA" id="ARBA00022553"/>
    </source>
</evidence>
<keyword evidence="5" id="KW-0808">Transferase</keyword>
<keyword evidence="8" id="KW-0472">Membrane</keyword>
<name>A0A1I0W2X4_9CLOT</name>
<evidence type="ECO:0000313" key="11">
    <source>
        <dbReference type="Proteomes" id="UP000198619"/>
    </source>
</evidence>
<dbReference type="Gene3D" id="1.10.287.130">
    <property type="match status" value="1"/>
</dbReference>
<dbReference type="GO" id="GO:0016036">
    <property type="term" value="P:cellular response to phosphate starvation"/>
    <property type="evidence" value="ECO:0007669"/>
    <property type="project" value="TreeGrafter"/>
</dbReference>
<evidence type="ECO:0000259" key="9">
    <source>
        <dbReference type="PROSITE" id="PS50109"/>
    </source>
</evidence>
<evidence type="ECO:0000313" key="10">
    <source>
        <dbReference type="EMBL" id="SFA83085.1"/>
    </source>
</evidence>
<dbReference type="InterPro" id="IPR005467">
    <property type="entry name" value="His_kinase_dom"/>
</dbReference>
<dbReference type="OrthoDB" id="9813151at2"/>
<dbReference type="GO" id="GO:0000155">
    <property type="term" value="F:phosphorelay sensor kinase activity"/>
    <property type="evidence" value="ECO:0007669"/>
    <property type="project" value="InterPro"/>
</dbReference>
<evidence type="ECO:0000256" key="1">
    <source>
        <dbReference type="ARBA" id="ARBA00000085"/>
    </source>
</evidence>
<comment type="catalytic activity">
    <reaction evidence="1">
        <text>ATP + protein L-histidine = ADP + protein N-phospho-L-histidine.</text>
        <dbReference type="EC" id="2.7.13.3"/>
    </reaction>
</comment>
<evidence type="ECO:0000256" key="2">
    <source>
        <dbReference type="ARBA" id="ARBA00004370"/>
    </source>
</evidence>
<feature type="transmembrane region" description="Helical" evidence="8">
    <location>
        <begin position="12"/>
        <end position="32"/>
    </location>
</feature>
<dbReference type="EC" id="2.7.13.3" evidence="3"/>
<keyword evidence="7" id="KW-0902">Two-component regulatory system</keyword>
<dbReference type="Gene3D" id="3.30.565.10">
    <property type="entry name" value="Histidine kinase-like ATPase, C-terminal domain"/>
    <property type="match status" value="1"/>
</dbReference>
<dbReference type="InterPro" id="IPR050351">
    <property type="entry name" value="BphY/WalK/GraS-like"/>
</dbReference>
<dbReference type="EMBL" id="FOKI01000004">
    <property type="protein sequence ID" value="SFA83085.1"/>
    <property type="molecule type" value="Genomic_DNA"/>
</dbReference>
<dbReference type="SUPFAM" id="SSF47384">
    <property type="entry name" value="Homodimeric domain of signal transducing histidine kinase"/>
    <property type="match status" value="1"/>
</dbReference>
<keyword evidence="6 10" id="KW-0418">Kinase</keyword>
<dbReference type="Proteomes" id="UP000198619">
    <property type="component" value="Unassembled WGS sequence"/>
</dbReference>
<dbReference type="SMART" id="SM00388">
    <property type="entry name" value="HisKA"/>
    <property type="match status" value="1"/>
</dbReference>
<dbReference type="PROSITE" id="PS50109">
    <property type="entry name" value="HIS_KIN"/>
    <property type="match status" value="1"/>
</dbReference>
<evidence type="ECO:0000256" key="8">
    <source>
        <dbReference type="SAM" id="Phobius"/>
    </source>
</evidence>
<dbReference type="SUPFAM" id="SSF55874">
    <property type="entry name" value="ATPase domain of HSP90 chaperone/DNA topoisomerase II/histidine kinase"/>
    <property type="match status" value="1"/>
</dbReference>
<dbReference type="GO" id="GO:0004721">
    <property type="term" value="F:phosphoprotein phosphatase activity"/>
    <property type="evidence" value="ECO:0007669"/>
    <property type="project" value="TreeGrafter"/>
</dbReference>
<keyword evidence="4" id="KW-0597">Phosphoprotein</keyword>
<reference evidence="10 11" key="1">
    <citation type="submission" date="2016-10" db="EMBL/GenBank/DDBJ databases">
        <authorList>
            <person name="de Groot N.N."/>
        </authorList>
    </citation>
    <scope>NUCLEOTIDE SEQUENCE [LARGE SCALE GENOMIC DNA]</scope>
    <source>
        <strain evidence="10 11">DSM 12271</strain>
    </source>
</reference>
<protein>
    <recommendedName>
        <fullName evidence="3">histidine kinase</fullName>
        <ecNumber evidence="3">2.7.13.3</ecNumber>
    </recommendedName>
</protein>
<dbReference type="STRING" id="84698.SAMN04488528_10043"/>
<feature type="transmembrane region" description="Helical" evidence="8">
    <location>
        <begin position="163"/>
        <end position="183"/>
    </location>
</feature>